<keyword evidence="4" id="KW-0175">Coiled coil</keyword>
<sequence length="386" mass="44147">MKKKKDYRILIAEDNQSMRRIMETMLSGLGYDNQVSVLNGQEAWKKIQEDDIDIFFCDLMMPELNGLELLNLIRESKKYFNMPFVMVTGVDSKSEFMKTVRAEVDYYIIKPFNAQKLEEMLDKIIRSIAKPTGYEKAVFAGKYYLLNNDLQKSLQSFEIAGKVKPGSAQPFFYTGLIHEKTGDIDKAEANYWKALSIETNFINALSGLATIYRTKKDYPKLIACLKRSAEIAPASFNLSLNLGIACSETNDPEGALLNFKEALRLARNNIDKLNELLEAYMNAGMIDQADDLFARKFQDDDDGKTVVFWNRLALQSIRLGQHDKARIFFLSALKLEPQNKKVNYNLANLLYQQKDFDSAQAYLQKIIRLHPGFKEAGELLKKIVSN</sequence>
<evidence type="ECO:0000256" key="2">
    <source>
        <dbReference type="PROSITE-ProRule" id="PRU00169"/>
    </source>
</evidence>
<protein>
    <submittedName>
        <fullName evidence="6">Response regulator</fullName>
    </submittedName>
</protein>
<dbReference type="SMART" id="SM00448">
    <property type="entry name" value="REC"/>
    <property type="match status" value="1"/>
</dbReference>
<feature type="modified residue" description="4-aspartylphosphate" evidence="2">
    <location>
        <position position="58"/>
    </location>
</feature>
<dbReference type="Pfam" id="PF13181">
    <property type="entry name" value="TPR_8"/>
    <property type="match status" value="1"/>
</dbReference>
<dbReference type="SUPFAM" id="SSF52172">
    <property type="entry name" value="CheY-like"/>
    <property type="match status" value="1"/>
</dbReference>
<evidence type="ECO:0000259" key="5">
    <source>
        <dbReference type="PROSITE" id="PS50110"/>
    </source>
</evidence>
<feature type="repeat" description="TPR" evidence="3">
    <location>
        <begin position="168"/>
        <end position="201"/>
    </location>
</feature>
<dbReference type="Gene3D" id="1.25.40.10">
    <property type="entry name" value="Tetratricopeptide repeat domain"/>
    <property type="match status" value="2"/>
</dbReference>
<feature type="repeat" description="TPR" evidence="3">
    <location>
        <begin position="306"/>
        <end position="339"/>
    </location>
</feature>
<dbReference type="EMBL" id="JACNJZ010000050">
    <property type="protein sequence ID" value="MBC8316725.1"/>
    <property type="molecule type" value="Genomic_DNA"/>
</dbReference>
<keyword evidence="1 2" id="KW-0597">Phosphoprotein</keyword>
<dbReference type="PROSITE" id="PS50005">
    <property type="entry name" value="TPR"/>
    <property type="match status" value="3"/>
</dbReference>
<dbReference type="InterPro" id="IPR011006">
    <property type="entry name" value="CheY-like_superfamily"/>
</dbReference>
<dbReference type="Pfam" id="PF00072">
    <property type="entry name" value="Response_reg"/>
    <property type="match status" value="1"/>
</dbReference>
<accession>A0A8J6NAM0</accession>
<gene>
    <name evidence="6" type="ORF">H8E41_02395</name>
</gene>
<keyword evidence="3" id="KW-0802">TPR repeat</keyword>
<evidence type="ECO:0000256" key="1">
    <source>
        <dbReference type="ARBA" id="ARBA00022553"/>
    </source>
</evidence>
<dbReference type="GO" id="GO:0000160">
    <property type="term" value="P:phosphorelay signal transduction system"/>
    <property type="evidence" value="ECO:0007669"/>
    <property type="project" value="InterPro"/>
</dbReference>
<evidence type="ECO:0000313" key="6">
    <source>
        <dbReference type="EMBL" id="MBC8316725.1"/>
    </source>
</evidence>
<name>A0A8J6NAM0_9BACT</name>
<dbReference type="InterPro" id="IPR011990">
    <property type="entry name" value="TPR-like_helical_dom_sf"/>
</dbReference>
<dbReference type="PROSITE" id="PS50110">
    <property type="entry name" value="RESPONSE_REGULATORY"/>
    <property type="match status" value="1"/>
</dbReference>
<evidence type="ECO:0000256" key="4">
    <source>
        <dbReference type="SAM" id="Coils"/>
    </source>
</evidence>
<feature type="repeat" description="TPR" evidence="3">
    <location>
        <begin position="340"/>
        <end position="373"/>
    </location>
</feature>
<dbReference type="SMART" id="SM00028">
    <property type="entry name" value="TPR"/>
    <property type="match status" value="5"/>
</dbReference>
<dbReference type="Pfam" id="PF14559">
    <property type="entry name" value="TPR_19"/>
    <property type="match status" value="1"/>
</dbReference>
<comment type="caution">
    <text evidence="6">The sequence shown here is derived from an EMBL/GenBank/DDBJ whole genome shotgun (WGS) entry which is preliminary data.</text>
</comment>
<evidence type="ECO:0000256" key="3">
    <source>
        <dbReference type="PROSITE-ProRule" id="PRU00339"/>
    </source>
</evidence>
<reference evidence="6 7" key="1">
    <citation type="submission" date="2020-08" db="EMBL/GenBank/DDBJ databases">
        <title>Bridging the membrane lipid divide: bacteria of the FCB group superphylum have the potential to synthesize archaeal ether lipids.</title>
        <authorList>
            <person name="Villanueva L."/>
            <person name="Von Meijenfeldt F.A.B."/>
            <person name="Westbye A.B."/>
            <person name="Yadav S."/>
            <person name="Hopmans E.C."/>
            <person name="Dutilh B.E."/>
            <person name="Sinninghe Damste J.S."/>
        </authorList>
    </citation>
    <scope>NUCLEOTIDE SEQUENCE [LARGE SCALE GENOMIC DNA]</scope>
    <source>
        <strain evidence="6">NIOZ-UU47</strain>
    </source>
</reference>
<dbReference type="Proteomes" id="UP000614424">
    <property type="component" value="Unassembled WGS sequence"/>
</dbReference>
<dbReference type="PANTHER" id="PTHR44591">
    <property type="entry name" value="STRESS RESPONSE REGULATOR PROTEIN 1"/>
    <property type="match status" value="1"/>
</dbReference>
<dbReference type="SUPFAM" id="SSF81901">
    <property type="entry name" value="HCP-like"/>
    <property type="match status" value="1"/>
</dbReference>
<feature type="domain" description="Response regulatory" evidence="5">
    <location>
        <begin position="8"/>
        <end position="125"/>
    </location>
</feature>
<proteinExistence type="predicted"/>
<organism evidence="6 7">
    <name type="scientific">Candidatus Desulfobia pelagia</name>
    <dbReference type="NCBI Taxonomy" id="2841692"/>
    <lineage>
        <taxon>Bacteria</taxon>
        <taxon>Pseudomonadati</taxon>
        <taxon>Thermodesulfobacteriota</taxon>
        <taxon>Desulfobulbia</taxon>
        <taxon>Desulfobulbales</taxon>
        <taxon>Desulfobulbaceae</taxon>
        <taxon>Candidatus Desulfobia</taxon>
    </lineage>
</organism>
<dbReference type="InterPro" id="IPR019734">
    <property type="entry name" value="TPR_rpt"/>
</dbReference>
<evidence type="ECO:0000313" key="7">
    <source>
        <dbReference type="Proteomes" id="UP000614424"/>
    </source>
</evidence>
<feature type="coiled-coil region" evidence="4">
    <location>
        <begin position="256"/>
        <end position="283"/>
    </location>
</feature>
<dbReference type="PANTHER" id="PTHR44591:SF3">
    <property type="entry name" value="RESPONSE REGULATORY DOMAIN-CONTAINING PROTEIN"/>
    <property type="match status" value="1"/>
</dbReference>
<dbReference type="AlphaFoldDB" id="A0A8J6NAM0"/>
<dbReference type="InterPro" id="IPR050595">
    <property type="entry name" value="Bact_response_regulator"/>
</dbReference>
<dbReference type="Gene3D" id="3.40.50.2300">
    <property type="match status" value="1"/>
</dbReference>
<dbReference type="InterPro" id="IPR001789">
    <property type="entry name" value="Sig_transdc_resp-reg_receiver"/>
</dbReference>